<reference evidence="3" key="2">
    <citation type="submission" date="2018-05" db="EMBL/GenBank/DDBJ databases">
        <title>OgluRS3 (Oryza glumaepatula Reference Sequence Version 3).</title>
        <authorList>
            <person name="Zhang J."/>
            <person name="Kudrna D."/>
            <person name="Lee S."/>
            <person name="Talag J."/>
            <person name="Welchert J."/>
            <person name="Wing R.A."/>
        </authorList>
    </citation>
    <scope>NUCLEOTIDE SEQUENCE [LARGE SCALE GENOMIC DNA]</scope>
</reference>
<dbReference type="InterPro" id="IPR036047">
    <property type="entry name" value="F-box-like_dom_sf"/>
</dbReference>
<dbReference type="Gramene" id="OGLUM08G05990.2">
    <property type="protein sequence ID" value="OGLUM08G05990.2"/>
    <property type="gene ID" value="OGLUM08G05990"/>
</dbReference>
<feature type="compositionally biased region" description="Gly residues" evidence="1">
    <location>
        <begin position="74"/>
        <end position="86"/>
    </location>
</feature>
<evidence type="ECO:0000259" key="2">
    <source>
        <dbReference type="PROSITE" id="PS50181"/>
    </source>
</evidence>
<feature type="compositionally biased region" description="Acidic residues" evidence="1">
    <location>
        <begin position="387"/>
        <end position="409"/>
    </location>
</feature>
<proteinExistence type="predicted"/>
<sequence length="2771" mass="309768">MDIDGLAKGRIILYLNKKKAATRPGDSKQARPRFAKKASPQSLREFSSPTSSPSIACSGNLFDGMQQGAAGQAGPSGGGGGGGGGGADRFSALPDAVLFRIVSHLRARQAVRTSVLSKRWRHVWASAPRVDVRHPCACDERADQERLHGFVTTMLLRRRPFAPIKALRLCWSHDGDANNWIAHAVRRGAEEIDFSARHHQDDPKPELEYTSFISHKIKILKLTRVRMGIKFIAQICYRCTFLEELELKNVNPLEGQIQSTSLKRLSIINCLISDGFLVDAPNLISLCFFRPLSGKSTEGANHSSDNRSWPFSASVWEFDDDGSDHDDDDDFFAIASGGEHFDDKRDNESDQDNGSSDEDSDDKRDQESDHDDDVPSSPYSDSKDSCDGNDSECESYESSDKEGDDLEDCDSNDMLENLIKVAKGLTAYHGEVLLRRQLENFPMFNNLKTLSLGEWCMVPDFSALSTILKKSPKVERLYLHLDMIHRGRGDIDPSGGSFACNNLKKVKITCCKDDEMVHMLEQFLQRNGISLEKIVHHTSSTHNGEEDGGGDSSAKRKAQGEVARLAVKQRRAQNSNLFDGMQQGAARQAGPSGGGGGGGTDRLSALPDAALFRIVSHLTARQAVRTSVLSKRWRHVWASAPRVDIRHPCACDERADQERFRDFVTTMLLNRRPFAPIKALRLWWSHDGDAETWIAHAVRRGAEEIDFSARHHQDDPKPELEYTSFISPKIKILKLTTFEMGIKAITDICSRCTSLEELELKHFRRLDGQIRSASLKRLSIINCFISVAFLVDAPNLISLCFIRPLSFERTKESICSSDNRRWPAPVWKDDNDGFDRDGFFAIASGEHFDDKRETESDQDYGFCDGSDDNIASESDHDDDGPPSPYSVSYDGDNECESYEPRDKEESDRTVAYGEIADEYSSNGDPGDEYRGNYVSHDSANYGRANKFGNLNFPVKSIVDSSAHEGELLLRRLLENFPMFNNLDTLSLGEWCMVPDFSALSTILTKSPNVKRLYLHLDMIHRRRKSIDPSGGSFSCNNLEKVKITCCKDDVMVHMLAQFLQDNGVSPEKIFVRRTSSPHNGKEGRGSNSSAKRKAQGEVARLAVKQRRARNSELFDGMHQGAAGPGPSGGGGDRLSALPDAVLLRIVSHLKAREAVRTSGISRRWRHVWASAPRVDVRYPCACDGRAVDQKRFRDFVTILLLRRRPLAPFKALRLSWSHDEDDVSVWIAHAVRRGAEEIDLSARRHQGYPVPDYKHFISPKIKILKLTHLGTTRFTTGNTLDLLCSGCTSLEELELKDIKSLWGGIQSDSLKRLSIINCHVTSDGFLVEAPNLISLCCIRPVRAVPWFSHMVSLVEATVVLDDSRLSDDYQQPVLEDDDDGSDYDDDFFAPKAEGSDDKRDNESDNDSGDKRKRDGSESDLDDHDGEYDHEDGSESGDKEVDDLEGGVDRTVTYGEIADESSSYGIPTPSYEYGGNYGNHDYTILGGDHMLDHLSDVRTLGLLGHQGEMLLRRQLENCPIFNNLNTLTLGEWCMAPDFSALSTILENSPHVERLYLNLDMDIHRSRGGINPTGGSFACNNLKKVKITCRKDDVMVHMLAKFLQRNGISLQKIFVHRTSSTHNGEEGTGKDSSAKRKAQDEAARRAVKQLRRARNSRSPDKITLYKPFYHLLVLQSNPFDGMHQGAAGEAPRRDDGEAAGPSGGGGGGGEDRISALPDEVLGRIVSHLKAWQAVRTSVLSKRWRNVWASAPRVDIRHPCACDGRADQERFHGFVDTLLLRRRPFAPIKALRLSWSHGGGANRWIAHAVRRGAEEIELSTRHHQGSLEPEPEFTSFISPKIKILKLTRVGMDIRSITQICSRCTSLEELELEDVRLLEGQIQSASLKRLSIIKCYIDDGFLVDAPNLVSLCFIRPLGIERKGGANSSSDRLWWPVWLNDDDGYDHDDDFFANASAVQSDDKRGSKSDQDDLEGCNDDDRTVAYDEIADEYSSNGGPGDEHGGYSESDDSTICGPYGLFNVLVKTSLIMIAREGELLLRRELENFPMFINLNTLSLGEWCMVPDFSALSTILEKSPNVERLYLHLDMVHRGRGDIDPSGGSFACNNLKKVKITCCEDDVMVHKLAEFLEANGLQRQRIFVRRTSRTRRDSRAKQKEQEDHLRLAKKCLRSDSSPFEPSSVETYSNRGTEVGVRRGGARSLFGGMLRRNAMLGPPRRGEGGGGDGNGDGDAVDRLSALSDGVLHHIMSFLKAWEVVRTCVLSRRWRHTWASAPCIDLRVRYNDVDSEPPEELRDFVKRLFRRREASAPVDTLRLQSSDPDELFDNDDANAWIRTAIKRNARFIHLTGHRTEIGVLKHRALVSTHLKILKLSYVLIDDKILKQLSSGCKSLEELDLKDCGMTGHDISSASLKILKMDKCKINVDLSITAPNLVLLNLITPYIQVPSFKNLESLVSCSVILDDFFLGDAYEHSSDEDDIDETTDEDDIDDQKNTYKTGYGFGFPQKGYGLAGNKDDYGYGSDIESDDNTYEYSEIANEYGDQKYARNSSTIVQGVGTSQQTKTISGGHNFLHGLSNAISLELLAGAGEVVLSRELKSCPIFSNLKTLSLGEWCMAAEFDTLIFLLQRSPNLQRLFLKLKLNFNTRKPLESSAKPMRRTFTCKDLQMVKIRCSKDDVRVHTLAHLFRANGIPIEKIYVRRTGISYLRGEKFMRDLGKHELEFWGSDSKFCGPNSEFCGSDSEFEDSDMDSNLIGKKLIANAHCWPTSQPLYVVYIIFST</sequence>
<feature type="region of interest" description="Disordered" evidence="1">
    <location>
        <begin position="539"/>
        <end position="563"/>
    </location>
</feature>
<feature type="compositionally biased region" description="Basic and acidic residues" evidence="1">
    <location>
        <begin position="1955"/>
        <end position="1965"/>
    </location>
</feature>
<dbReference type="Gene3D" id="1.20.1280.50">
    <property type="match status" value="3"/>
</dbReference>
<dbReference type="SMART" id="SM00256">
    <property type="entry name" value="FBOX"/>
    <property type="match status" value="5"/>
</dbReference>
<protein>
    <recommendedName>
        <fullName evidence="2">F-box domain-containing protein</fullName>
    </recommendedName>
</protein>
<dbReference type="CDD" id="cd22160">
    <property type="entry name" value="F-box_AtFBL13-like"/>
    <property type="match status" value="5"/>
</dbReference>
<keyword evidence="4" id="KW-1185">Reference proteome</keyword>
<feature type="domain" description="F-box" evidence="2">
    <location>
        <begin position="1708"/>
        <end position="1744"/>
    </location>
</feature>
<feature type="compositionally biased region" description="Low complexity" evidence="1">
    <location>
        <begin position="42"/>
        <end position="73"/>
    </location>
</feature>
<feature type="region of interest" description="Disordered" evidence="1">
    <location>
        <begin position="850"/>
        <end position="908"/>
    </location>
</feature>
<feature type="domain" description="F-box" evidence="2">
    <location>
        <begin position="1131"/>
        <end position="1167"/>
    </location>
</feature>
<feature type="compositionally biased region" description="Gly residues" evidence="1">
    <location>
        <begin position="591"/>
        <end position="600"/>
    </location>
</feature>
<feature type="region of interest" description="Disordered" evidence="1">
    <location>
        <begin position="1073"/>
        <end position="1100"/>
    </location>
</feature>
<evidence type="ECO:0000313" key="3">
    <source>
        <dbReference type="EnsemblPlants" id="OGLUM08G05990.2"/>
    </source>
</evidence>
<feature type="compositionally biased region" description="Acidic residues" evidence="1">
    <location>
        <begin position="1417"/>
        <end position="1429"/>
    </location>
</feature>
<dbReference type="PANTHER" id="PTHR34223">
    <property type="entry name" value="OS11G0201299 PROTEIN"/>
    <property type="match status" value="1"/>
</dbReference>
<dbReference type="InterPro" id="IPR053781">
    <property type="entry name" value="F-box_AtFBL13-like"/>
</dbReference>
<dbReference type="PROSITE" id="PS50181">
    <property type="entry name" value="FBOX"/>
    <property type="match status" value="4"/>
</dbReference>
<dbReference type="InterPro" id="IPR053197">
    <property type="entry name" value="F-box_SCFL_complex_component"/>
</dbReference>
<feature type="compositionally biased region" description="Basic and acidic residues" evidence="1">
    <location>
        <begin position="898"/>
        <end position="908"/>
    </location>
</feature>
<feature type="compositionally biased region" description="Basic and acidic residues" evidence="1">
    <location>
        <begin position="1621"/>
        <end position="1642"/>
    </location>
</feature>
<dbReference type="SUPFAM" id="SSF52058">
    <property type="entry name" value="L domain-like"/>
    <property type="match status" value="1"/>
</dbReference>
<dbReference type="InterPro" id="IPR001810">
    <property type="entry name" value="F-box_dom"/>
</dbReference>
<name>A0A0E0ARX5_9ORYZ</name>
<feature type="region of interest" description="Disordered" evidence="1">
    <location>
        <begin position="19"/>
        <end position="86"/>
    </location>
</feature>
<feature type="region of interest" description="Disordered" evidence="1">
    <location>
        <begin position="327"/>
        <end position="409"/>
    </location>
</feature>
<accession>A0A0E0ARX5</accession>
<feature type="compositionally biased region" description="Basic and acidic residues" evidence="1">
    <location>
        <begin position="1393"/>
        <end position="1416"/>
    </location>
</feature>
<dbReference type="Gene3D" id="3.80.10.10">
    <property type="entry name" value="Ribonuclease Inhibitor"/>
    <property type="match status" value="1"/>
</dbReference>
<dbReference type="eggNOG" id="ENOG502RYTW">
    <property type="taxonomic scope" value="Eukaryota"/>
</dbReference>
<feature type="compositionally biased region" description="Acidic residues" evidence="1">
    <location>
        <begin position="1374"/>
        <end position="1387"/>
    </location>
</feature>
<dbReference type="Pfam" id="PF24758">
    <property type="entry name" value="LRR_At5g56370"/>
    <property type="match status" value="1"/>
</dbReference>
<evidence type="ECO:0000256" key="1">
    <source>
        <dbReference type="SAM" id="MobiDB-lite"/>
    </source>
</evidence>
<feature type="region of interest" description="Disordered" evidence="1">
    <location>
        <begin position="582"/>
        <end position="601"/>
    </location>
</feature>
<feature type="domain" description="F-box" evidence="2">
    <location>
        <begin position="600"/>
        <end position="636"/>
    </location>
</feature>
<dbReference type="InterPro" id="IPR032675">
    <property type="entry name" value="LRR_dom_sf"/>
</dbReference>
<feature type="region of interest" description="Disordered" evidence="1">
    <location>
        <begin position="1952"/>
        <end position="1974"/>
    </location>
</feature>
<dbReference type="SUPFAM" id="SSF52047">
    <property type="entry name" value="RNI-like"/>
    <property type="match status" value="2"/>
</dbReference>
<feature type="region of interest" description="Disordered" evidence="1">
    <location>
        <begin position="1680"/>
        <end position="1711"/>
    </location>
</feature>
<feature type="region of interest" description="Disordered" evidence="1">
    <location>
        <begin position="1370"/>
        <end position="1446"/>
    </location>
</feature>
<dbReference type="Proteomes" id="UP000026961">
    <property type="component" value="Chromosome 8"/>
</dbReference>
<dbReference type="SUPFAM" id="SSF81383">
    <property type="entry name" value="F-box domain"/>
    <property type="match status" value="5"/>
</dbReference>
<dbReference type="STRING" id="40148.A0A0E0ARX5"/>
<feature type="compositionally biased region" description="Basic and acidic residues" evidence="1">
    <location>
        <begin position="339"/>
        <end position="348"/>
    </location>
</feature>
<dbReference type="EnsemblPlants" id="OGLUM08G05990.2">
    <property type="protein sequence ID" value="OGLUM08G05990.2"/>
    <property type="gene ID" value="OGLUM08G05990"/>
</dbReference>
<dbReference type="PANTHER" id="PTHR34223:SF81">
    <property type="entry name" value="OS08G0281600 PROTEIN"/>
    <property type="match status" value="1"/>
</dbReference>
<dbReference type="InterPro" id="IPR055411">
    <property type="entry name" value="LRR_FXL15/At3g58940/PEG3-like"/>
</dbReference>
<feature type="compositionally biased region" description="Basic residues" evidence="1">
    <location>
        <begin position="1643"/>
        <end position="1653"/>
    </location>
</feature>
<organism evidence="3">
    <name type="scientific">Oryza glumipatula</name>
    <dbReference type="NCBI Taxonomy" id="40148"/>
    <lineage>
        <taxon>Eukaryota</taxon>
        <taxon>Viridiplantae</taxon>
        <taxon>Streptophyta</taxon>
        <taxon>Embryophyta</taxon>
        <taxon>Tracheophyta</taxon>
        <taxon>Spermatophyta</taxon>
        <taxon>Magnoliopsida</taxon>
        <taxon>Liliopsida</taxon>
        <taxon>Poales</taxon>
        <taxon>Poaceae</taxon>
        <taxon>BOP clade</taxon>
        <taxon>Oryzoideae</taxon>
        <taxon>Oryzeae</taxon>
        <taxon>Oryzinae</taxon>
        <taxon>Oryza</taxon>
    </lineage>
</organism>
<feature type="compositionally biased region" description="Acidic residues" evidence="1">
    <location>
        <begin position="349"/>
        <end position="360"/>
    </location>
</feature>
<dbReference type="Pfam" id="PF00646">
    <property type="entry name" value="F-box"/>
    <property type="match status" value="5"/>
</dbReference>
<evidence type="ECO:0000313" key="4">
    <source>
        <dbReference type="Proteomes" id="UP000026961"/>
    </source>
</evidence>
<feature type="region of interest" description="Disordered" evidence="1">
    <location>
        <begin position="1617"/>
        <end position="1654"/>
    </location>
</feature>
<reference evidence="3" key="1">
    <citation type="submission" date="2015-04" db="UniProtKB">
        <authorList>
            <consortium name="EnsemblPlants"/>
        </authorList>
    </citation>
    <scope>IDENTIFICATION</scope>
</reference>
<feature type="domain" description="F-box" evidence="2">
    <location>
        <begin position="87"/>
        <end position="123"/>
    </location>
</feature>